<evidence type="ECO:0000313" key="2">
    <source>
        <dbReference type="Proteomes" id="UP000198948"/>
    </source>
</evidence>
<keyword evidence="2" id="KW-1185">Reference proteome</keyword>
<dbReference type="AlphaFoldDB" id="A0A1H9SCQ2"/>
<organism evidence="1 2">
    <name type="scientific">Isobaculum melis</name>
    <dbReference type="NCBI Taxonomy" id="142588"/>
    <lineage>
        <taxon>Bacteria</taxon>
        <taxon>Bacillati</taxon>
        <taxon>Bacillota</taxon>
        <taxon>Bacilli</taxon>
        <taxon>Lactobacillales</taxon>
        <taxon>Carnobacteriaceae</taxon>
        <taxon>Isobaculum</taxon>
    </lineage>
</organism>
<protein>
    <submittedName>
        <fullName evidence="1">Uncharacterized protein</fullName>
    </submittedName>
</protein>
<dbReference type="OrthoDB" id="9853544at2"/>
<gene>
    <name evidence="1" type="ORF">SAMN04488559_10736</name>
</gene>
<sequence length="91" mass="10702">MCFEKELQQIFKESYLECLSKFLKEDEEYHILSQNISFAENKVLECPTKTNKEILKGIKLELAEYVHINIFKMGFFEGVNYGLVESKESLI</sequence>
<accession>A0A1H9SCQ2</accession>
<evidence type="ECO:0000313" key="1">
    <source>
        <dbReference type="EMBL" id="SER82826.1"/>
    </source>
</evidence>
<dbReference type="RefSeq" id="WP_092651755.1">
    <property type="nucleotide sequence ID" value="NZ_FOHA01000007.1"/>
</dbReference>
<dbReference type="Proteomes" id="UP000198948">
    <property type="component" value="Unassembled WGS sequence"/>
</dbReference>
<name>A0A1H9SCQ2_9LACT</name>
<dbReference type="EMBL" id="FOHA01000007">
    <property type="protein sequence ID" value="SER82826.1"/>
    <property type="molecule type" value="Genomic_DNA"/>
</dbReference>
<dbReference type="STRING" id="142588.SAMN04488559_10736"/>
<proteinExistence type="predicted"/>
<reference evidence="1 2" key="1">
    <citation type="submission" date="2016-10" db="EMBL/GenBank/DDBJ databases">
        <authorList>
            <person name="de Groot N.N."/>
        </authorList>
    </citation>
    <scope>NUCLEOTIDE SEQUENCE [LARGE SCALE GENOMIC DNA]</scope>
    <source>
        <strain evidence="1 2">DSM 13760</strain>
    </source>
</reference>